<name>A0A1E2VBX5_9GAMM</name>
<dbReference type="Proteomes" id="UP000094291">
    <property type="component" value="Unassembled WGS sequence"/>
</dbReference>
<keyword evidence="4 5" id="KW-0697">Rotamase</keyword>
<dbReference type="EC" id="5.2.1.8" evidence="3"/>
<dbReference type="AlphaFoldDB" id="A0A1E2VBX5"/>
<sequence length="266" mass="30292">MDTIPLENLASSARSIQVGQHTITEDEIAQEMQHHPASSADEAYQEAAQALVIRALLYQSAEAEGLNPEEDEATAIEQLLDQTLTIEAPTDHECQRYYAAHPERFSPPLQLKLRHILLAAPVEETQQRDTQRQKANQFIQQLKQTPEDFTWLAQKESACPSKDQGGDLGIWQKGVTVPELDRQLAYLSEGLCDRPLESRYGWHIVWIDERLAPPIPDYAEVQQQVKHCLQEEASRRALRHYLLAQAEYWGIKGFALDQRTDNALMQ</sequence>
<comment type="catalytic activity">
    <reaction evidence="1">
        <text>[protein]-peptidylproline (omega=180) = [protein]-peptidylproline (omega=0)</text>
        <dbReference type="Rhea" id="RHEA:16237"/>
        <dbReference type="Rhea" id="RHEA-COMP:10747"/>
        <dbReference type="Rhea" id="RHEA-COMP:10748"/>
        <dbReference type="ChEBI" id="CHEBI:83833"/>
        <dbReference type="ChEBI" id="CHEBI:83834"/>
        <dbReference type="EC" id="5.2.1.8"/>
    </reaction>
</comment>
<keyword evidence="8" id="KW-1185">Reference proteome</keyword>
<comment type="caution">
    <text evidence="7">The sequence shown here is derived from an EMBL/GenBank/DDBJ whole genome shotgun (WGS) entry which is preliminary data.</text>
</comment>
<keyword evidence="5" id="KW-0413">Isomerase</keyword>
<evidence type="ECO:0000313" key="7">
    <source>
        <dbReference type="EMBL" id="ODC04352.1"/>
    </source>
</evidence>
<dbReference type="SUPFAM" id="SSF54534">
    <property type="entry name" value="FKBP-like"/>
    <property type="match status" value="1"/>
</dbReference>
<gene>
    <name evidence="7" type="ORF">BFW38_13230</name>
</gene>
<dbReference type="InterPro" id="IPR046357">
    <property type="entry name" value="PPIase_dom_sf"/>
</dbReference>
<proteinExistence type="inferred from homology"/>
<evidence type="ECO:0000256" key="4">
    <source>
        <dbReference type="ARBA" id="ARBA00023110"/>
    </source>
</evidence>
<comment type="similarity">
    <text evidence="2">Belongs to the PpiC/parvulin rotamase family.</text>
</comment>
<protein>
    <recommendedName>
        <fullName evidence="3">peptidylprolyl isomerase</fullName>
        <ecNumber evidence="3">5.2.1.8</ecNumber>
    </recommendedName>
</protein>
<evidence type="ECO:0000256" key="1">
    <source>
        <dbReference type="ARBA" id="ARBA00000971"/>
    </source>
</evidence>
<organism evidence="7 8">
    <name type="scientific">Terasakiispira papahanaumokuakeensis</name>
    <dbReference type="NCBI Taxonomy" id="197479"/>
    <lineage>
        <taxon>Bacteria</taxon>
        <taxon>Pseudomonadati</taxon>
        <taxon>Pseudomonadota</taxon>
        <taxon>Gammaproteobacteria</taxon>
        <taxon>Oceanospirillales</taxon>
        <taxon>Terasakiispira</taxon>
    </lineage>
</organism>
<dbReference type="Pfam" id="PF00639">
    <property type="entry name" value="Rotamase"/>
    <property type="match status" value="1"/>
</dbReference>
<dbReference type="EMBL" id="MDTQ01000001">
    <property type="protein sequence ID" value="ODC04352.1"/>
    <property type="molecule type" value="Genomic_DNA"/>
</dbReference>
<reference evidence="7 8" key="1">
    <citation type="submission" date="2016-08" db="EMBL/GenBank/DDBJ databases">
        <authorList>
            <person name="Seilhamer J.J."/>
        </authorList>
    </citation>
    <scope>NUCLEOTIDE SEQUENCE [LARGE SCALE GENOMIC DNA]</scope>
    <source>
        <strain evidence="7 8">PH27A</strain>
    </source>
</reference>
<evidence type="ECO:0000259" key="6">
    <source>
        <dbReference type="PROSITE" id="PS50198"/>
    </source>
</evidence>
<dbReference type="SUPFAM" id="SSF109998">
    <property type="entry name" value="Triger factor/SurA peptide-binding domain-like"/>
    <property type="match status" value="1"/>
</dbReference>
<dbReference type="GO" id="GO:0003755">
    <property type="term" value="F:peptidyl-prolyl cis-trans isomerase activity"/>
    <property type="evidence" value="ECO:0007669"/>
    <property type="project" value="UniProtKB-KW"/>
</dbReference>
<dbReference type="InterPro" id="IPR050245">
    <property type="entry name" value="PrsA_foldase"/>
</dbReference>
<evidence type="ECO:0000256" key="5">
    <source>
        <dbReference type="PROSITE-ProRule" id="PRU00278"/>
    </source>
</evidence>
<dbReference type="InterPro" id="IPR000297">
    <property type="entry name" value="PPIase_PpiC"/>
</dbReference>
<dbReference type="RefSeq" id="WP_068999333.1">
    <property type="nucleotide sequence ID" value="NZ_MDTQ01000001.1"/>
</dbReference>
<feature type="domain" description="PpiC" evidence="6">
    <location>
        <begin position="108"/>
        <end position="209"/>
    </location>
</feature>
<dbReference type="OrthoDB" id="9769613at2"/>
<evidence type="ECO:0000256" key="2">
    <source>
        <dbReference type="ARBA" id="ARBA00007656"/>
    </source>
</evidence>
<dbReference type="PANTHER" id="PTHR47245">
    <property type="entry name" value="PEPTIDYLPROLYL ISOMERASE"/>
    <property type="match status" value="1"/>
</dbReference>
<dbReference type="Gene3D" id="3.10.50.40">
    <property type="match status" value="1"/>
</dbReference>
<evidence type="ECO:0000256" key="3">
    <source>
        <dbReference type="ARBA" id="ARBA00013194"/>
    </source>
</evidence>
<dbReference type="STRING" id="197479.BFW38_13230"/>
<dbReference type="PROSITE" id="PS50198">
    <property type="entry name" value="PPIC_PPIASE_2"/>
    <property type="match status" value="1"/>
</dbReference>
<evidence type="ECO:0000313" key="8">
    <source>
        <dbReference type="Proteomes" id="UP000094291"/>
    </source>
</evidence>
<dbReference type="InterPro" id="IPR027304">
    <property type="entry name" value="Trigger_fact/SurA_dom_sf"/>
</dbReference>
<accession>A0A1E2VBX5</accession>
<dbReference type="PANTHER" id="PTHR47245:SF2">
    <property type="entry name" value="PEPTIDYL-PROLYL CIS-TRANS ISOMERASE HP_0175-RELATED"/>
    <property type="match status" value="1"/>
</dbReference>